<reference evidence="1" key="1">
    <citation type="submission" date="2020-06" db="EMBL/GenBank/DDBJ databases">
        <title>Insight into the genomes of haloalkaliphilic bacilli from Kenyan soda lakes.</title>
        <authorList>
            <person name="Mwirichia R."/>
            <person name="Villamizar G.C."/>
            <person name="Poehlein A."/>
            <person name="Mugweru J."/>
            <person name="Kipnyargis A."/>
            <person name="Kiplimo D."/>
            <person name="Orwa P."/>
            <person name="Daniel R."/>
        </authorList>
    </citation>
    <scope>NUCLEOTIDE SEQUENCE</scope>
    <source>
        <strain evidence="1">B1096_S55</strain>
    </source>
</reference>
<dbReference type="Proteomes" id="UP001057753">
    <property type="component" value="Unassembled WGS sequence"/>
</dbReference>
<accession>A0A9Q4FZ85</accession>
<dbReference type="RefSeq" id="WP_257821572.1">
    <property type="nucleotide sequence ID" value="NZ_JABXYM010000001.1"/>
</dbReference>
<dbReference type="EMBL" id="JABXYM010000001">
    <property type="protein sequence ID" value="MCR6097141.1"/>
    <property type="molecule type" value="Genomic_DNA"/>
</dbReference>
<organism evidence="1 2">
    <name type="scientific">Salipaludibacillus agaradhaerens</name>
    <name type="common">Bacillus agaradhaerens</name>
    <dbReference type="NCBI Taxonomy" id="76935"/>
    <lineage>
        <taxon>Bacteria</taxon>
        <taxon>Bacillati</taxon>
        <taxon>Bacillota</taxon>
        <taxon>Bacilli</taxon>
        <taxon>Bacillales</taxon>
        <taxon>Bacillaceae</taxon>
    </lineage>
</organism>
<proteinExistence type="predicted"/>
<protein>
    <submittedName>
        <fullName evidence="1">Uncharacterized protein</fullName>
    </submittedName>
</protein>
<gene>
    <name evidence="1" type="ORF">HXA33_11275</name>
</gene>
<evidence type="ECO:0000313" key="2">
    <source>
        <dbReference type="Proteomes" id="UP001057753"/>
    </source>
</evidence>
<evidence type="ECO:0000313" key="1">
    <source>
        <dbReference type="EMBL" id="MCR6097141.1"/>
    </source>
</evidence>
<keyword evidence="2" id="KW-1185">Reference proteome</keyword>
<name>A0A9Q4FZ85_SALAG</name>
<comment type="caution">
    <text evidence="1">The sequence shown here is derived from an EMBL/GenBank/DDBJ whole genome shotgun (WGS) entry which is preliminary data.</text>
</comment>
<sequence length="112" mass="13110">MILYDFLLVTIGIFIGVIAADPLKKLFTGQYKEEIRQKKRVKLLLYLREEAEGKKVSTRELCETVFRGKEHIDTVHKLLEDIEETGLIKSVSTTANIEEKKWAFNKQKDRQR</sequence>
<dbReference type="AlphaFoldDB" id="A0A9Q4FZ85"/>